<keyword evidence="3" id="KW-1185">Reference proteome</keyword>
<evidence type="ECO:0000313" key="2">
    <source>
        <dbReference type="EMBL" id="TDD74292.1"/>
    </source>
</evidence>
<name>A0A4R5AUQ8_9ACTN</name>
<protein>
    <submittedName>
        <fullName evidence="2">BtpA/SgcQ family protein</fullName>
    </submittedName>
</protein>
<dbReference type="RefSeq" id="WP_132200799.1">
    <property type="nucleotide sequence ID" value="NZ_SMKY01000170.1"/>
</dbReference>
<dbReference type="NCBIfam" id="TIGR00259">
    <property type="entry name" value="thylakoid_BtpA"/>
    <property type="match status" value="1"/>
</dbReference>
<dbReference type="InterPro" id="IPR013785">
    <property type="entry name" value="Aldolase_TIM"/>
</dbReference>
<comment type="caution">
    <text evidence="2">The sequence shown here is derived from an EMBL/GenBank/DDBJ whole genome shotgun (WGS) entry which is preliminary data.</text>
</comment>
<dbReference type="Pfam" id="PF03437">
    <property type="entry name" value="BtpA"/>
    <property type="match status" value="1"/>
</dbReference>
<dbReference type="InterPro" id="IPR005137">
    <property type="entry name" value="BtpA"/>
</dbReference>
<comment type="similarity">
    <text evidence="1">Belongs to the BtpA family.</text>
</comment>
<dbReference type="PANTHER" id="PTHR21381">
    <property type="entry name" value="ZGC:162297"/>
    <property type="match status" value="1"/>
</dbReference>
<sequence>MAEPAGSDRAPGVFPARPNALVELFGAPKVVIGVVHLPPLPGSPHYEGVPLDEICAFAVQEARAYLEGGCHGLIVENHWDIPFLKPGEHGYETAAAMAVVTDRVRHATGGRLGVSVLSNAAECSIASAWSGGAGFVRVNQWANAYVANEGIIEGQAAHAARYRSRIGAGPVKVFADVHVKHGAHAIVADRTLAEQTEDAEFFGADVLIATGSRTGDAAALDEVEGIAAHTALPVVIGSGITAGNVGELISACDGVIVASSVKENGRWWGRVDAAKVRELTAAAAGAGVVLP</sequence>
<evidence type="ECO:0000313" key="3">
    <source>
        <dbReference type="Proteomes" id="UP000295578"/>
    </source>
</evidence>
<dbReference type="EMBL" id="SMKY01000170">
    <property type="protein sequence ID" value="TDD74292.1"/>
    <property type="molecule type" value="Genomic_DNA"/>
</dbReference>
<accession>A0A4R5AUQ8</accession>
<dbReference type="Gene3D" id="3.20.20.70">
    <property type="entry name" value="Aldolase class I"/>
    <property type="match status" value="1"/>
</dbReference>
<reference evidence="2 3" key="1">
    <citation type="submission" date="2019-03" db="EMBL/GenBank/DDBJ databases">
        <title>Draft genome sequences of novel Actinobacteria.</title>
        <authorList>
            <person name="Sahin N."/>
            <person name="Ay H."/>
            <person name="Saygin H."/>
        </authorList>
    </citation>
    <scope>NUCLEOTIDE SEQUENCE [LARGE SCALE GENOMIC DNA]</scope>
    <source>
        <strain evidence="2 3">DSM 45941</strain>
    </source>
</reference>
<dbReference type="Proteomes" id="UP000295578">
    <property type="component" value="Unassembled WGS sequence"/>
</dbReference>
<dbReference type="InterPro" id="IPR011060">
    <property type="entry name" value="RibuloseP-bd_barrel"/>
</dbReference>
<evidence type="ECO:0000256" key="1">
    <source>
        <dbReference type="ARBA" id="ARBA00006007"/>
    </source>
</evidence>
<dbReference type="PIRSF" id="PIRSF005956">
    <property type="entry name" value="BtpA"/>
    <property type="match status" value="1"/>
</dbReference>
<dbReference type="PANTHER" id="PTHR21381:SF3">
    <property type="entry name" value="SGC REGION PROTEIN SGCQ-RELATED"/>
    <property type="match status" value="1"/>
</dbReference>
<proteinExistence type="inferred from homology"/>
<gene>
    <name evidence="2" type="ORF">E1293_29710</name>
</gene>
<dbReference type="AlphaFoldDB" id="A0A4R5AUQ8"/>
<dbReference type="SUPFAM" id="SSF51366">
    <property type="entry name" value="Ribulose-phoshate binding barrel"/>
    <property type="match status" value="1"/>
</dbReference>
<organism evidence="2 3">
    <name type="scientific">Actinomadura darangshiensis</name>
    <dbReference type="NCBI Taxonomy" id="705336"/>
    <lineage>
        <taxon>Bacteria</taxon>
        <taxon>Bacillati</taxon>
        <taxon>Actinomycetota</taxon>
        <taxon>Actinomycetes</taxon>
        <taxon>Streptosporangiales</taxon>
        <taxon>Thermomonosporaceae</taxon>
        <taxon>Actinomadura</taxon>
    </lineage>
</organism>
<dbReference type="OrthoDB" id="9791357at2"/>